<evidence type="ECO:0000259" key="2">
    <source>
        <dbReference type="Pfam" id="PF07589"/>
    </source>
</evidence>
<dbReference type="NCBIfam" id="TIGR02595">
    <property type="entry name" value="PEP_CTERM"/>
    <property type="match status" value="1"/>
</dbReference>
<reference evidence="3 4" key="1">
    <citation type="submission" date="2018-02" db="EMBL/GenBank/DDBJ databases">
        <title>Comparative genomes isolates from brazilian mangrove.</title>
        <authorList>
            <person name="Araujo J.E."/>
            <person name="Taketani R.G."/>
            <person name="Silva M.C.P."/>
            <person name="Loureco M.V."/>
            <person name="Andreote F.D."/>
        </authorList>
    </citation>
    <scope>NUCLEOTIDE SEQUENCE [LARGE SCALE GENOMIC DNA]</scope>
    <source>
        <strain evidence="3 4">NAP PRIS-MGV</strain>
    </source>
</reference>
<dbReference type="Proteomes" id="UP000239388">
    <property type="component" value="Unassembled WGS sequence"/>
</dbReference>
<proteinExistence type="predicted"/>
<gene>
    <name evidence="3" type="ORF">C5Y98_07985</name>
</gene>
<comment type="caution">
    <text evidence="3">The sequence shown here is derived from an EMBL/GenBank/DDBJ whole genome shotgun (WGS) entry which is preliminary data.</text>
</comment>
<accession>A0A2S8G0Q0</accession>
<keyword evidence="1" id="KW-0732">Signal</keyword>
<dbReference type="Pfam" id="PF07589">
    <property type="entry name" value="PEP-CTERM"/>
    <property type="match status" value="1"/>
</dbReference>
<evidence type="ECO:0000313" key="3">
    <source>
        <dbReference type="EMBL" id="PQO38018.1"/>
    </source>
</evidence>
<dbReference type="InterPro" id="IPR013424">
    <property type="entry name" value="Ice-binding_C"/>
</dbReference>
<protein>
    <recommendedName>
        <fullName evidence="2">Ice-binding protein C-terminal domain-containing protein</fullName>
    </recommendedName>
</protein>
<evidence type="ECO:0000256" key="1">
    <source>
        <dbReference type="SAM" id="SignalP"/>
    </source>
</evidence>
<feature type="signal peptide" evidence="1">
    <location>
        <begin position="1"/>
        <end position="21"/>
    </location>
</feature>
<evidence type="ECO:0000313" key="4">
    <source>
        <dbReference type="Proteomes" id="UP000239388"/>
    </source>
</evidence>
<dbReference type="AlphaFoldDB" id="A0A2S8G0Q0"/>
<organism evidence="3 4">
    <name type="scientific">Blastopirellula marina</name>
    <dbReference type="NCBI Taxonomy" id="124"/>
    <lineage>
        <taxon>Bacteria</taxon>
        <taxon>Pseudomonadati</taxon>
        <taxon>Planctomycetota</taxon>
        <taxon>Planctomycetia</taxon>
        <taxon>Pirellulales</taxon>
        <taxon>Pirellulaceae</taxon>
        <taxon>Blastopirellula</taxon>
    </lineage>
</organism>
<dbReference type="RefSeq" id="WP_105353066.1">
    <property type="nucleotide sequence ID" value="NZ_PUIB01000011.1"/>
</dbReference>
<feature type="domain" description="Ice-binding protein C-terminal" evidence="2">
    <location>
        <begin position="171"/>
        <end position="196"/>
    </location>
</feature>
<dbReference type="EMBL" id="PUIB01000011">
    <property type="protein sequence ID" value="PQO38018.1"/>
    <property type="molecule type" value="Genomic_DNA"/>
</dbReference>
<feature type="chain" id="PRO_5015441822" description="Ice-binding protein C-terminal domain-containing protein" evidence="1">
    <location>
        <begin position="22"/>
        <end position="204"/>
    </location>
</feature>
<sequence length="204" mass="21287">MTMKLVLSLLLFVGISGIANADIVLSGSTVDYTGPGQYHFEYYAEADGADYNIQSFSFPVDFAPGVSYVADSFATPLQLKNVADLPQPPFTTADMGFTSSIGSISIADGETALLFTYDLLLDATFVPGIAAIPVDEFGAFQVIANTNGSSSTSQIPVSQIGPQSAISAVTPVPEPTTALLLVGGGIGLGIIQRRRRLKDAKNAS</sequence>
<name>A0A2S8G0Q0_9BACT</name>